<evidence type="ECO:0000259" key="5">
    <source>
        <dbReference type="PROSITE" id="PS51462"/>
    </source>
</evidence>
<comment type="cofactor">
    <cofactor evidence="1">
        <name>Mg(2+)</name>
        <dbReference type="ChEBI" id="CHEBI:18420"/>
    </cofactor>
</comment>
<accession>A0A0C1EP19</accession>
<dbReference type="SUPFAM" id="SSF55811">
    <property type="entry name" value="Nudix"/>
    <property type="match status" value="1"/>
</dbReference>
<dbReference type="CDD" id="cd03674">
    <property type="entry name" value="NUDIX_Hydrolase"/>
    <property type="match status" value="1"/>
</dbReference>
<dbReference type="OMA" id="LAACDEW"/>
<dbReference type="PANTHER" id="PTHR43046">
    <property type="entry name" value="GDP-MANNOSE MANNOSYL HYDROLASE"/>
    <property type="match status" value="1"/>
</dbReference>
<dbReference type="PANTHER" id="PTHR43046:SF12">
    <property type="entry name" value="GDP-MANNOSE MANNOSYL HYDROLASE"/>
    <property type="match status" value="1"/>
</dbReference>
<dbReference type="Pfam" id="PF00293">
    <property type="entry name" value="NUDIX"/>
    <property type="match status" value="1"/>
</dbReference>
<organism evidence="6 7">
    <name type="scientific">Parachlamydia acanthamoebae</name>
    <dbReference type="NCBI Taxonomy" id="83552"/>
    <lineage>
        <taxon>Bacteria</taxon>
        <taxon>Pseudomonadati</taxon>
        <taxon>Chlamydiota</taxon>
        <taxon>Chlamydiia</taxon>
        <taxon>Parachlamydiales</taxon>
        <taxon>Parachlamydiaceae</taxon>
        <taxon>Parachlamydia</taxon>
    </lineage>
</organism>
<evidence type="ECO:0000256" key="4">
    <source>
        <dbReference type="RuleBase" id="RU003476"/>
    </source>
</evidence>
<evidence type="ECO:0000313" key="7">
    <source>
        <dbReference type="Proteomes" id="UP000031307"/>
    </source>
</evidence>
<dbReference type="InterPro" id="IPR020476">
    <property type="entry name" value="Nudix_hydrolase"/>
</dbReference>
<reference evidence="6 7" key="1">
    <citation type="journal article" date="2014" name="Mol. Biol. Evol.">
        <title>Massive expansion of Ubiquitination-related gene families within the Chlamydiae.</title>
        <authorList>
            <person name="Domman D."/>
            <person name="Collingro A."/>
            <person name="Lagkouvardos I."/>
            <person name="Gehre L."/>
            <person name="Weinmaier T."/>
            <person name="Rattei T."/>
            <person name="Subtil A."/>
            <person name="Horn M."/>
        </authorList>
    </citation>
    <scope>NUCLEOTIDE SEQUENCE [LARGE SCALE GENOMIC DNA]</scope>
    <source>
        <strain evidence="6 7">OEW1</strain>
    </source>
</reference>
<dbReference type="PROSITE" id="PS51462">
    <property type="entry name" value="NUDIX"/>
    <property type="match status" value="1"/>
</dbReference>
<evidence type="ECO:0000256" key="3">
    <source>
        <dbReference type="ARBA" id="ARBA00022842"/>
    </source>
</evidence>
<dbReference type="GO" id="GO:0016787">
    <property type="term" value="F:hydrolase activity"/>
    <property type="evidence" value="ECO:0007669"/>
    <property type="project" value="UniProtKB-KW"/>
</dbReference>
<dbReference type="AlphaFoldDB" id="A0A0C1EP19"/>
<evidence type="ECO:0000256" key="1">
    <source>
        <dbReference type="ARBA" id="ARBA00001946"/>
    </source>
</evidence>
<dbReference type="InterPro" id="IPR020084">
    <property type="entry name" value="NUDIX_hydrolase_CS"/>
</dbReference>
<dbReference type="PROSITE" id="PS00893">
    <property type="entry name" value="NUDIX_BOX"/>
    <property type="match status" value="1"/>
</dbReference>
<proteinExistence type="inferred from homology"/>
<evidence type="ECO:0000313" key="6">
    <source>
        <dbReference type="EMBL" id="KIA78039.1"/>
    </source>
</evidence>
<dbReference type="Gene3D" id="3.90.79.10">
    <property type="entry name" value="Nucleoside Triphosphate Pyrophosphohydrolase"/>
    <property type="match status" value="1"/>
</dbReference>
<name>A0A0C1EP19_9BACT</name>
<dbReference type="PRINTS" id="PR00502">
    <property type="entry name" value="NUDIXFAMILY"/>
</dbReference>
<comment type="similarity">
    <text evidence="4">Belongs to the Nudix hydrolase family.</text>
</comment>
<comment type="caution">
    <text evidence="6">The sequence shown here is derived from an EMBL/GenBank/DDBJ whole genome shotgun (WGS) entry which is preliminary data.</text>
</comment>
<dbReference type="PATRIC" id="fig|83552.4.peg.762"/>
<dbReference type="InterPro" id="IPR000086">
    <property type="entry name" value="NUDIX_hydrolase_dom"/>
</dbReference>
<dbReference type="RefSeq" id="WP_013924855.1">
    <property type="nucleotide sequence ID" value="NZ_JSAM01000046.1"/>
</dbReference>
<dbReference type="Proteomes" id="UP000031307">
    <property type="component" value="Unassembled WGS sequence"/>
</dbReference>
<feature type="domain" description="Nudix hydrolase" evidence="5">
    <location>
        <begin position="1"/>
        <end position="146"/>
    </location>
</feature>
<dbReference type="InterPro" id="IPR015797">
    <property type="entry name" value="NUDIX_hydrolase-like_dom_sf"/>
</dbReference>
<gene>
    <name evidence="6" type="ORF">DB43_FB00070</name>
</gene>
<evidence type="ECO:0000256" key="2">
    <source>
        <dbReference type="ARBA" id="ARBA00022801"/>
    </source>
</evidence>
<dbReference type="EMBL" id="JSAM01000046">
    <property type="protein sequence ID" value="KIA78039.1"/>
    <property type="molecule type" value="Genomic_DNA"/>
</dbReference>
<keyword evidence="3" id="KW-0460">Magnesium</keyword>
<protein>
    <recommendedName>
        <fullName evidence="5">Nudix hydrolase domain-containing protein</fullName>
    </recommendedName>
</protein>
<sequence length="167" mass="19361">MRQFTTSVYILEEQKVLLIFHKKLQKWLPPGGHIEPNEAPPEAAKREALEETGLEIGFFLQENVWIERWNATSFARPYLCLTAEVPAYREQPAHQHLDFVYLGFPLKGEITQNVEETEGIRWFTESEVELLKPDEEIFVETQQALRKIFSEDLATFKKSHLSTAGTI</sequence>
<keyword evidence="2 4" id="KW-0378">Hydrolase</keyword>